<evidence type="ECO:0000313" key="2">
    <source>
        <dbReference type="WBParaSite" id="Minc3s00282g09342"/>
    </source>
</evidence>
<sequence>MTGLFKQNMLFNIQRLGRNSQRCRNFFKLSEIGRAGNRNWLKSRNSEIKFFFGNRKEKTSEFRPTSANLQKHAPLITRHSFIKTSANFTL</sequence>
<protein>
    <submittedName>
        <fullName evidence="2">Candidate secreted effector</fullName>
    </submittedName>
</protein>
<dbReference type="AlphaFoldDB" id="A0A914L5B9"/>
<accession>A0A914L5B9</accession>
<reference evidence="2" key="1">
    <citation type="submission" date="2022-11" db="UniProtKB">
        <authorList>
            <consortium name="WormBaseParasite"/>
        </authorList>
    </citation>
    <scope>IDENTIFICATION</scope>
</reference>
<dbReference type="Proteomes" id="UP000887563">
    <property type="component" value="Unplaced"/>
</dbReference>
<name>A0A914L5B9_MELIC</name>
<organism evidence="1 2">
    <name type="scientific">Meloidogyne incognita</name>
    <name type="common">Southern root-knot nematode worm</name>
    <name type="synonym">Oxyuris incognita</name>
    <dbReference type="NCBI Taxonomy" id="6306"/>
    <lineage>
        <taxon>Eukaryota</taxon>
        <taxon>Metazoa</taxon>
        <taxon>Ecdysozoa</taxon>
        <taxon>Nematoda</taxon>
        <taxon>Chromadorea</taxon>
        <taxon>Rhabditida</taxon>
        <taxon>Tylenchina</taxon>
        <taxon>Tylenchomorpha</taxon>
        <taxon>Tylenchoidea</taxon>
        <taxon>Meloidogynidae</taxon>
        <taxon>Meloidogyninae</taxon>
        <taxon>Meloidogyne</taxon>
        <taxon>Meloidogyne incognita group</taxon>
    </lineage>
</organism>
<dbReference type="WBParaSite" id="Minc3s00282g09342">
    <property type="protein sequence ID" value="Minc3s00282g09342"/>
    <property type="gene ID" value="Minc3s00282g09342"/>
</dbReference>
<evidence type="ECO:0000313" key="1">
    <source>
        <dbReference type="Proteomes" id="UP000887563"/>
    </source>
</evidence>
<proteinExistence type="predicted"/>
<keyword evidence="1" id="KW-1185">Reference proteome</keyword>